<dbReference type="OrthoDB" id="7382669at2759"/>
<sequence length="155" mass="18385">MKLCLARDRPEAENRCTERMWRSCEKNAKCMATSALIKIYRRWDERSKGRELYRFFPEISARLGYGWVEPDYETSRILTEHGCYWKRLCDLGLNKTSVWSCGQTDEDMLHVLWLCPLYDKIRRDTLNGMKVGPVYYADLVGSQVNFRRLVEFTHA</sequence>
<dbReference type="EMBL" id="BGZK01003380">
    <property type="protein sequence ID" value="GBP00634.1"/>
    <property type="molecule type" value="Genomic_DNA"/>
</dbReference>
<reference evidence="1 2" key="1">
    <citation type="journal article" date="2019" name="Commun. Biol.">
        <title>The bagworm genome reveals a unique fibroin gene that provides high tensile strength.</title>
        <authorList>
            <person name="Kono N."/>
            <person name="Nakamura H."/>
            <person name="Ohtoshi R."/>
            <person name="Tomita M."/>
            <person name="Numata K."/>
            <person name="Arakawa K."/>
        </authorList>
    </citation>
    <scope>NUCLEOTIDE SEQUENCE [LARGE SCALE GENOMIC DNA]</scope>
</reference>
<organism evidence="1 2">
    <name type="scientific">Eumeta variegata</name>
    <name type="common">Bagworm moth</name>
    <name type="synonym">Eumeta japonica</name>
    <dbReference type="NCBI Taxonomy" id="151549"/>
    <lineage>
        <taxon>Eukaryota</taxon>
        <taxon>Metazoa</taxon>
        <taxon>Ecdysozoa</taxon>
        <taxon>Arthropoda</taxon>
        <taxon>Hexapoda</taxon>
        <taxon>Insecta</taxon>
        <taxon>Pterygota</taxon>
        <taxon>Neoptera</taxon>
        <taxon>Endopterygota</taxon>
        <taxon>Lepidoptera</taxon>
        <taxon>Glossata</taxon>
        <taxon>Ditrysia</taxon>
        <taxon>Tineoidea</taxon>
        <taxon>Psychidae</taxon>
        <taxon>Oiketicinae</taxon>
        <taxon>Eumeta</taxon>
    </lineage>
</organism>
<dbReference type="Proteomes" id="UP000299102">
    <property type="component" value="Unassembled WGS sequence"/>
</dbReference>
<evidence type="ECO:0000313" key="1">
    <source>
        <dbReference type="EMBL" id="GBP00634.1"/>
    </source>
</evidence>
<protein>
    <submittedName>
        <fullName evidence="1">Retrovirus-related Pol polyprotein from type-1 retrotransposable element R1 4</fullName>
    </submittedName>
</protein>
<name>A0A4C1SF17_EUMVA</name>
<proteinExistence type="predicted"/>
<gene>
    <name evidence="1" type="ORF">EVAR_73400_1</name>
</gene>
<dbReference type="AlphaFoldDB" id="A0A4C1SF17"/>
<keyword evidence="2" id="KW-1185">Reference proteome</keyword>
<evidence type="ECO:0000313" key="2">
    <source>
        <dbReference type="Proteomes" id="UP000299102"/>
    </source>
</evidence>
<comment type="caution">
    <text evidence="1">The sequence shown here is derived from an EMBL/GenBank/DDBJ whole genome shotgun (WGS) entry which is preliminary data.</text>
</comment>
<accession>A0A4C1SF17</accession>